<accession>A0ABM6FBN4</accession>
<dbReference type="Proteomes" id="UP000177515">
    <property type="component" value="Chromosome 2"/>
</dbReference>
<proteinExistence type="predicted"/>
<gene>
    <name evidence="1" type="ORF">BKK80_24545</name>
</gene>
<dbReference type="InterPro" id="IPR016155">
    <property type="entry name" value="Mopterin_synth/thiamin_S_b"/>
</dbReference>
<organism evidence="1 2">
    <name type="scientific">Cupriavidus malaysiensis</name>
    <dbReference type="NCBI Taxonomy" id="367825"/>
    <lineage>
        <taxon>Bacteria</taxon>
        <taxon>Pseudomonadati</taxon>
        <taxon>Pseudomonadota</taxon>
        <taxon>Betaproteobacteria</taxon>
        <taxon>Burkholderiales</taxon>
        <taxon>Burkholderiaceae</taxon>
        <taxon>Cupriavidus</taxon>
    </lineage>
</organism>
<dbReference type="InterPro" id="IPR052045">
    <property type="entry name" value="Sulfur_Carrier/Prot_Modifier"/>
</dbReference>
<keyword evidence="2" id="KW-1185">Reference proteome</keyword>
<dbReference type="Gene3D" id="3.10.20.30">
    <property type="match status" value="1"/>
</dbReference>
<dbReference type="EMBL" id="CP017755">
    <property type="protein sequence ID" value="AOZ09028.1"/>
    <property type="molecule type" value="Genomic_DNA"/>
</dbReference>
<evidence type="ECO:0000313" key="1">
    <source>
        <dbReference type="EMBL" id="AOZ09028.1"/>
    </source>
</evidence>
<protein>
    <submittedName>
        <fullName evidence="1">Molybdopterin synthase sulfur carrier subunit</fullName>
    </submittedName>
</protein>
<dbReference type="RefSeq" id="WP_071021315.1">
    <property type="nucleotide sequence ID" value="NZ_CP017755.1"/>
</dbReference>
<dbReference type="PANTHER" id="PTHR38031">
    <property type="entry name" value="SULFUR CARRIER PROTEIN SLR0821-RELATED"/>
    <property type="match status" value="1"/>
</dbReference>
<dbReference type="SUPFAM" id="SSF54285">
    <property type="entry name" value="MoaD/ThiS"/>
    <property type="match status" value="1"/>
</dbReference>
<name>A0ABM6FBN4_9BURK</name>
<dbReference type="PANTHER" id="PTHR38031:SF1">
    <property type="entry name" value="SULFUR CARRIER PROTEIN CYSO"/>
    <property type="match status" value="1"/>
</dbReference>
<dbReference type="Pfam" id="PF02597">
    <property type="entry name" value="ThiS"/>
    <property type="match status" value="1"/>
</dbReference>
<dbReference type="InterPro" id="IPR012675">
    <property type="entry name" value="Beta-grasp_dom_sf"/>
</dbReference>
<dbReference type="InterPro" id="IPR003749">
    <property type="entry name" value="ThiS/MoaD-like"/>
</dbReference>
<sequence length="86" mass="9419">MKVMICSVLHSYTGGQPVVEAAGTSVAALLDDLERRYPGMRFRIVDEQGGLRPYMRVFVNRSQAMRLDAPLGESDEVHILQALAGG</sequence>
<reference evidence="1 2" key="1">
    <citation type="submission" date="2016-10" db="EMBL/GenBank/DDBJ databases">
        <title>Complete genome sequences of three Cupriavidus strains isolated from various Malaysian environments.</title>
        <authorList>
            <person name="Abdullah A.A.-A."/>
            <person name="Shafie N.A.H."/>
            <person name="Lau N.S."/>
        </authorList>
    </citation>
    <scope>NUCLEOTIDE SEQUENCE [LARGE SCALE GENOMIC DNA]</scope>
    <source>
        <strain evidence="1 2">USMAA1020</strain>
    </source>
</reference>
<evidence type="ECO:0000313" key="2">
    <source>
        <dbReference type="Proteomes" id="UP000177515"/>
    </source>
</evidence>